<dbReference type="Gene3D" id="3.40.50.300">
    <property type="entry name" value="P-loop containing nucleotide triphosphate hydrolases"/>
    <property type="match status" value="1"/>
</dbReference>
<sequence>MFLMSSRLCGPKNYKRLNAAAAWIGAKLDKDIYVFDARWMATYIIDAILEPQDITTLELLEPHLVFFEQIRIEFGYSHDLPTLPKDNWARPKPVVDVLTLLDKHQYVQIHGMSGMGKTYLAVQVFNELKKADTERMVIWIPGNTVANAESLSYLKIERYAVPQNILGIIKRFKCVVIIDSLESNVEDVIKRIEQVGATNYRLIVTSQTEAELISVYDIPPSDDDLSGKILNAGLQKACPPHVYQQIIASIGGHPFLLDQINILVKKEQVSWSKVLRETDTLTASTFDNQAFYDRLFVHHLKTASQELGILKWIDAKEIDESLLMALIGKVGIKKLRARNFFNAYRNGAFVLHDIVLNSLRATTIQFDENIIERKLADRLKNLYHDFDPAYYRIIHAHKALIFRLLEKLKKHDIYKYSYLISVPLADYDERIVPATSEEELSMAFRNFRDDDYFLIMSWIEQTEKEFRIIKAQDRDATEPFLTPRIKIIEDLLAVTNRLTAEVHRDIRNHLGKFLRDIDDRARAIQVFESIIAEKSDFWAAKFHLAKLYRKDNQDLARQYLSEIVHAYTAESQISPTIVLASFKEFRSHNELDQLLPKFIDSFEQLLEQTMVSRFDQPYEVLGALASRIQFKMPEKMIALAAMLPIPAEDAIENYTLFDVGMIYLNTGKAHQQLGFSDKAEEFYRQATAYYAKLTGANAFQLRAIAEAYLLLKDPNTALTNLNAIPERNQDEWYHFTLAKTLKMLQRYEEAKAAIEVTVSRNKQDKHISTFHRERGSIRYHLNDPDYRQDYDHAIAHCDDQQFIDIMTDELKLYSY</sequence>
<accession>A0A316HBD7</accession>
<dbReference type="AlphaFoldDB" id="A0A316HBD7"/>
<keyword evidence="2" id="KW-1185">Reference proteome</keyword>
<organism evidence="1 2">
    <name type="scientific">Mucilaginibacter oryzae</name>
    <dbReference type="NCBI Taxonomy" id="468058"/>
    <lineage>
        <taxon>Bacteria</taxon>
        <taxon>Pseudomonadati</taxon>
        <taxon>Bacteroidota</taxon>
        <taxon>Sphingobacteriia</taxon>
        <taxon>Sphingobacteriales</taxon>
        <taxon>Sphingobacteriaceae</taxon>
        <taxon>Mucilaginibacter</taxon>
    </lineage>
</organism>
<protein>
    <recommendedName>
        <fullName evidence="3">Tetratricopeptide repeat protein</fullName>
    </recommendedName>
</protein>
<comment type="caution">
    <text evidence="1">The sequence shown here is derived from an EMBL/GenBank/DDBJ whole genome shotgun (WGS) entry which is preliminary data.</text>
</comment>
<dbReference type="EMBL" id="QGHA01000005">
    <property type="protein sequence ID" value="PWK77280.1"/>
    <property type="molecule type" value="Genomic_DNA"/>
</dbReference>
<evidence type="ECO:0000313" key="1">
    <source>
        <dbReference type="EMBL" id="PWK77280.1"/>
    </source>
</evidence>
<dbReference type="InterPro" id="IPR027417">
    <property type="entry name" value="P-loop_NTPase"/>
</dbReference>
<evidence type="ECO:0008006" key="3">
    <source>
        <dbReference type="Google" id="ProtNLM"/>
    </source>
</evidence>
<gene>
    <name evidence="1" type="ORF">LX99_03091</name>
</gene>
<dbReference type="SUPFAM" id="SSF48452">
    <property type="entry name" value="TPR-like"/>
    <property type="match status" value="1"/>
</dbReference>
<reference evidence="1 2" key="1">
    <citation type="submission" date="2018-05" db="EMBL/GenBank/DDBJ databases">
        <title>Genomic Encyclopedia of Archaeal and Bacterial Type Strains, Phase II (KMG-II): from individual species to whole genera.</title>
        <authorList>
            <person name="Goeker M."/>
        </authorList>
    </citation>
    <scope>NUCLEOTIDE SEQUENCE [LARGE SCALE GENOMIC DNA]</scope>
    <source>
        <strain evidence="1 2">DSM 19975</strain>
    </source>
</reference>
<name>A0A316HBD7_9SPHI</name>
<dbReference type="Proteomes" id="UP000245678">
    <property type="component" value="Unassembled WGS sequence"/>
</dbReference>
<dbReference type="SUPFAM" id="SSF52540">
    <property type="entry name" value="P-loop containing nucleoside triphosphate hydrolases"/>
    <property type="match status" value="1"/>
</dbReference>
<dbReference type="Gene3D" id="1.25.40.10">
    <property type="entry name" value="Tetratricopeptide repeat domain"/>
    <property type="match status" value="2"/>
</dbReference>
<proteinExistence type="predicted"/>
<evidence type="ECO:0000313" key="2">
    <source>
        <dbReference type="Proteomes" id="UP000245678"/>
    </source>
</evidence>
<dbReference type="InterPro" id="IPR011990">
    <property type="entry name" value="TPR-like_helical_dom_sf"/>
</dbReference>